<feature type="repeat" description="WD" evidence="3">
    <location>
        <begin position="251"/>
        <end position="293"/>
    </location>
</feature>
<sequence>MNTMWKITLIIEAAGVRPQTKIEVEASTSVGTCVASLVEQFGYPKVDATGRPMTYHLRPVGSQQPLANTAPLSERRIHSEMHVVLEAEGTSTVTIPLCTPLTLPIPRARRWNRRSFITLTLVGCSVAGLGMGAVAAFAQRSLRGTGTSITPTPRPATIPQGVTLQHTFAGHQQHTVRVVGWSPDGTLLASGGDDAQVLIWRPTGSIQQRIAHPAPVQALAWSPESLRVMTGAGTQVAFFQALTGTRLARSTQRHTSLITSVAWTPNKQMQAVSGGSDHHVVVWETTTYQAQTVFVRHTAPIEAVSWAADGQVVASASQGGVIRVWDAENAQEIHGFYQDAQIPMQACAFAPTGSSLAVGGHDGVVRLWNGFVCQHALPGNDGLTCQDTPLRLTSTTNTPIRALAWSRDARYLAAGTDNGTLTVWNPLKSQAPLFTATVAEGHTIHSLSWSADNQRLAIAAGTTVGIWSLLT</sequence>
<feature type="repeat" description="WD" evidence="3">
    <location>
        <begin position="294"/>
        <end position="335"/>
    </location>
</feature>
<dbReference type="EMBL" id="BNJK01000003">
    <property type="protein sequence ID" value="GHP00914.1"/>
    <property type="molecule type" value="Genomic_DNA"/>
</dbReference>
<dbReference type="Pfam" id="PF00400">
    <property type="entry name" value="WD40"/>
    <property type="match status" value="5"/>
</dbReference>
<evidence type="ECO:0000256" key="3">
    <source>
        <dbReference type="PROSITE-ProRule" id="PRU00221"/>
    </source>
</evidence>
<keyword evidence="4" id="KW-0472">Membrane</keyword>
<dbReference type="PROSITE" id="PS00678">
    <property type="entry name" value="WD_REPEATS_1"/>
    <property type="match status" value="1"/>
</dbReference>
<evidence type="ECO:0008006" key="7">
    <source>
        <dbReference type="Google" id="ProtNLM"/>
    </source>
</evidence>
<dbReference type="SUPFAM" id="SSF50978">
    <property type="entry name" value="WD40 repeat-like"/>
    <property type="match status" value="1"/>
</dbReference>
<accession>A0A8J3N9L0</accession>
<feature type="repeat" description="WD" evidence="3">
    <location>
        <begin position="337"/>
        <end position="369"/>
    </location>
</feature>
<name>A0A8J3N9L0_9CHLR</name>
<reference evidence="5" key="1">
    <citation type="submission" date="2020-10" db="EMBL/GenBank/DDBJ databases">
        <title>Taxonomic study of unclassified bacteria belonging to the class Ktedonobacteria.</title>
        <authorList>
            <person name="Yabe S."/>
            <person name="Wang C.M."/>
            <person name="Zheng Y."/>
            <person name="Sakai Y."/>
            <person name="Cavaletti L."/>
            <person name="Monciardini P."/>
            <person name="Donadio S."/>
        </authorList>
    </citation>
    <scope>NUCLEOTIDE SEQUENCE</scope>
    <source>
        <strain evidence="5">ID150040</strain>
    </source>
</reference>
<evidence type="ECO:0000256" key="2">
    <source>
        <dbReference type="ARBA" id="ARBA00022737"/>
    </source>
</evidence>
<keyword evidence="4" id="KW-0812">Transmembrane</keyword>
<evidence type="ECO:0000256" key="4">
    <source>
        <dbReference type="SAM" id="Phobius"/>
    </source>
</evidence>
<dbReference type="InterPro" id="IPR001680">
    <property type="entry name" value="WD40_rpt"/>
</dbReference>
<proteinExistence type="predicted"/>
<dbReference type="PROSITE" id="PS50294">
    <property type="entry name" value="WD_REPEATS_REGION"/>
    <property type="match status" value="3"/>
</dbReference>
<dbReference type="CDD" id="cd00200">
    <property type="entry name" value="WD40"/>
    <property type="match status" value="1"/>
</dbReference>
<keyword evidence="6" id="KW-1185">Reference proteome</keyword>
<dbReference type="Proteomes" id="UP000597444">
    <property type="component" value="Unassembled WGS sequence"/>
</dbReference>
<evidence type="ECO:0000313" key="5">
    <source>
        <dbReference type="EMBL" id="GHP00914.1"/>
    </source>
</evidence>
<keyword evidence="2" id="KW-0677">Repeat</keyword>
<dbReference type="PROSITE" id="PS50082">
    <property type="entry name" value="WD_REPEATS_2"/>
    <property type="match status" value="5"/>
</dbReference>
<dbReference type="InterPro" id="IPR019775">
    <property type="entry name" value="WD40_repeat_CS"/>
</dbReference>
<dbReference type="Gene3D" id="2.130.10.10">
    <property type="entry name" value="YVTN repeat-like/Quinoprotein amine dehydrogenase"/>
    <property type="match status" value="2"/>
</dbReference>
<dbReference type="AlphaFoldDB" id="A0A8J3N9L0"/>
<comment type="caution">
    <text evidence="5">The sequence shown here is derived from an EMBL/GenBank/DDBJ whole genome shotgun (WGS) entry which is preliminary data.</text>
</comment>
<protein>
    <recommendedName>
        <fullName evidence="7">Anaphase-promoting complex subunit 4 WD40 domain-containing protein</fullName>
    </recommendedName>
</protein>
<dbReference type="PANTHER" id="PTHR44129">
    <property type="entry name" value="WD REPEAT-CONTAINING PROTEIN POP1"/>
    <property type="match status" value="1"/>
</dbReference>
<dbReference type="SMART" id="SM00320">
    <property type="entry name" value="WD40"/>
    <property type="match status" value="7"/>
</dbReference>
<feature type="repeat" description="WD" evidence="3">
    <location>
        <begin position="169"/>
        <end position="200"/>
    </location>
</feature>
<dbReference type="InterPro" id="IPR036322">
    <property type="entry name" value="WD40_repeat_dom_sf"/>
</dbReference>
<dbReference type="InterPro" id="IPR015943">
    <property type="entry name" value="WD40/YVTN_repeat-like_dom_sf"/>
</dbReference>
<dbReference type="InterPro" id="IPR050349">
    <property type="entry name" value="WD_LIS1/nudF_dynein_reg"/>
</dbReference>
<evidence type="ECO:0000256" key="1">
    <source>
        <dbReference type="ARBA" id="ARBA00022574"/>
    </source>
</evidence>
<dbReference type="RefSeq" id="WP_220211483.1">
    <property type="nucleotide sequence ID" value="NZ_BNJK01000003.1"/>
</dbReference>
<keyword evidence="4" id="KW-1133">Transmembrane helix</keyword>
<organism evidence="5 6">
    <name type="scientific">Reticulibacter mediterranei</name>
    <dbReference type="NCBI Taxonomy" id="2778369"/>
    <lineage>
        <taxon>Bacteria</taxon>
        <taxon>Bacillati</taxon>
        <taxon>Chloroflexota</taxon>
        <taxon>Ktedonobacteria</taxon>
        <taxon>Ktedonobacterales</taxon>
        <taxon>Reticulibacteraceae</taxon>
        <taxon>Reticulibacter</taxon>
    </lineage>
</organism>
<evidence type="ECO:0000313" key="6">
    <source>
        <dbReference type="Proteomes" id="UP000597444"/>
    </source>
</evidence>
<feature type="repeat" description="WD" evidence="3">
    <location>
        <begin position="393"/>
        <end position="425"/>
    </location>
</feature>
<feature type="transmembrane region" description="Helical" evidence="4">
    <location>
        <begin position="116"/>
        <end position="138"/>
    </location>
</feature>
<keyword evidence="1 3" id="KW-0853">WD repeat</keyword>
<gene>
    <name evidence="5" type="ORF">KSF_109610</name>
</gene>